<feature type="transmembrane region" description="Helical" evidence="6">
    <location>
        <begin position="112"/>
        <end position="133"/>
    </location>
</feature>
<evidence type="ECO:0000256" key="2">
    <source>
        <dbReference type="ARBA" id="ARBA00022475"/>
    </source>
</evidence>
<dbReference type="InterPro" id="IPR001123">
    <property type="entry name" value="LeuE-type"/>
</dbReference>
<evidence type="ECO:0000256" key="1">
    <source>
        <dbReference type="ARBA" id="ARBA00004651"/>
    </source>
</evidence>
<dbReference type="PANTHER" id="PTHR38825">
    <property type="entry name" value="LYSINE EXPORTER PROTEIN (LYSE/YGGA)"/>
    <property type="match status" value="1"/>
</dbReference>
<dbReference type="EMBL" id="BAAABL010000068">
    <property type="protein sequence ID" value="GAA0308943.1"/>
    <property type="molecule type" value="Genomic_DNA"/>
</dbReference>
<feature type="transmembrane region" description="Helical" evidence="6">
    <location>
        <begin position="185"/>
        <end position="203"/>
    </location>
</feature>
<dbReference type="GO" id="GO:0006865">
    <property type="term" value="P:amino acid transport"/>
    <property type="evidence" value="ECO:0007669"/>
    <property type="project" value="InterPro"/>
</dbReference>
<accession>A0AAV3S931</accession>
<dbReference type="GO" id="GO:0005886">
    <property type="term" value="C:plasma membrane"/>
    <property type="evidence" value="ECO:0007669"/>
    <property type="project" value="UniProtKB-SubCell"/>
</dbReference>
<keyword evidence="2" id="KW-1003">Cell membrane</keyword>
<keyword evidence="5 6" id="KW-0472">Membrane</keyword>
<evidence type="ECO:0000313" key="7">
    <source>
        <dbReference type="EMBL" id="GAA0308943.1"/>
    </source>
</evidence>
<keyword evidence="3 6" id="KW-0812">Transmembrane</keyword>
<evidence type="ECO:0000256" key="3">
    <source>
        <dbReference type="ARBA" id="ARBA00022692"/>
    </source>
</evidence>
<evidence type="ECO:0000256" key="6">
    <source>
        <dbReference type="SAM" id="Phobius"/>
    </source>
</evidence>
<dbReference type="RefSeq" id="WP_211312272.1">
    <property type="nucleotide sequence ID" value="NZ_BAAABL010000068.1"/>
</dbReference>
<sequence length="208" mass="21459">MSGLVSLVAGVALGLSLAAPPGPMNALIAQESVHRGWRAGFRAGLGAMTADGCFFVLAYAGVVTFIRHAPTLQTAMKAVGGLLLCYFAYGAAKSAHEGVADTEAGAGFRKTFLAALTNPIQVVWWLTAGIALLDPGTVSAFGYTIAVTNGVLTVLGFFCGILVWITGFPALLRVAGDRVDAFERVVGYGSAAVLCIFGAWFLVDAVPS</sequence>
<dbReference type="AlphaFoldDB" id="A0AAV3S931"/>
<dbReference type="Proteomes" id="UP001500837">
    <property type="component" value="Unassembled WGS sequence"/>
</dbReference>
<evidence type="ECO:0000256" key="5">
    <source>
        <dbReference type="ARBA" id="ARBA00023136"/>
    </source>
</evidence>
<keyword evidence="4 6" id="KW-1133">Transmembrane helix</keyword>
<reference evidence="7 8" key="1">
    <citation type="journal article" date="2019" name="Int. J. Syst. Evol. Microbiol.">
        <title>The Global Catalogue of Microorganisms (GCM) 10K type strain sequencing project: providing services to taxonomists for standard genome sequencing and annotation.</title>
        <authorList>
            <consortium name="The Broad Institute Genomics Platform"/>
            <consortium name="The Broad Institute Genome Sequencing Center for Infectious Disease"/>
            <person name="Wu L."/>
            <person name="Ma J."/>
        </authorList>
    </citation>
    <scope>NUCLEOTIDE SEQUENCE [LARGE SCALE GENOMIC DNA]</scope>
    <source>
        <strain evidence="7 8">JCM 16330</strain>
    </source>
</reference>
<protein>
    <submittedName>
        <fullName evidence="7">LysE family transporter</fullName>
    </submittedName>
</protein>
<comment type="caution">
    <text evidence="7">The sequence shown here is derived from an EMBL/GenBank/DDBJ whole genome shotgun (WGS) entry which is preliminary data.</text>
</comment>
<gene>
    <name evidence="7" type="ORF">GCM10009066_23140</name>
</gene>
<evidence type="ECO:0000313" key="8">
    <source>
        <dbReference type="Proteomes" id="UP001500837"/>
    </source>
</evidence>
<name>A0AAV3S931_9EURY</name>
<organism evidence="7 8">
    <name type="scientific">Halarchaeum salinum</name>
    <dbReference type="NCBI Taxonomy" id="489912"/>
    <lineage>
        <taxon>Archaea</taxon>
        <taxon>Methanobacteriati</taxon>
        <taxon>Methanobacteriota</taxon>
        <taxon>Stenosarchaea group</taxon>
        <taxon>Halobacteria</taxon>
        <taxon>Halobacteriales</taxon>
        <taxon>Halobacteriaceae</taxon>
    </lineage>
</organism>
<comment type="subcellular location">
    <subcellularLocation>
        <location evidence="1">Cell membrane</location>
        <topology evidence="1">Multi-pass membrane protein</topology>
    </subcellularLocation>
</comment>
<dbReference type="PANTHER" id="PTHR38825:SF2">
    <property type="entry name" value="LYSINE TRANSPORTER LYSE"/>
    <property type="match status" value="1"/>
</dbReference>
<keyword evidence="8" id="KW-1185">Reference proteome</keyword>
<feature type="transmembrane region" description="Helical" evidence="6">
    <location>
        <begin position="140"/>
        <end position="165"/>
    </location>
</feature>
<dbReference type="Pfam" id="PF01810">
    <property type="entry name" value="LysE"/>
    <property type="match status" value="1"/>
</dbReference>
<proteinExistence type="predicted"/>
<evidence type="ECO:0000256" key="4">
    <source>
        <dbReference type="ARBA" id="ARBA00022989"/>
    </source>
</evidence>
<feature type="transmembrane region" description="Helical" evidence="6">
    <location>
        <begin position="42"/>
        <end position="62"/>
    </location>
</feature>